<dbReference type="EMBL" id="JAHLZF010000010">
    <property type="protein sequence ID" value="MBU6080945.1"/>
    <property type="molecule type" value="Genomic_DNA"/>
</dbReference>
<dbReference type="Gene3D" id="2.10.260.10">
    <property type="match status" value="1"/>
</dbReference>
<sequence length="91" mass="10394">MSSVVKEMLKRKVTNIGNSSGITIPQEVIKHLNLNKGDEVRFILEEDGKVALKKHEPVNYDAIEGIDQEFVDGVKDLMENYHTTLRNLKDR</sequence>
<keyword evidence="2" id="KW-0238">DNA-binding</keyword>
<dbReference type="InterPro" id="IPR037914">
    <property type="entry name" value="SpoVT-AbrB_sf"/>
</dbReference>
<evidence type="ECO:0000313" key="3">
    <source>
        <dbReference type="Proteomes" id="UP000812672"/>
    </source>
</evidence>
<dbReference type="GO" id="GO:0003677">
    <property type="term" value="F:DNA binding"/>
    <property type="evidence" value="ECO:0007669"/>
    <property type="project" value="UniProtKB-KW"/>
</dbReference>
<name>A0ABS6GQL1_9BACI</name>
<dbReference type="RefSeq" id="WP_186278572.1">
    <property type="nucleotide sequence ID" value="NZ_CAUPKR010000009.1"/>
</dbReference>
<dbReference type="InterPro" id="IPR007159">
    <property type="entry name" value="SpoVT-AbrB_dom"/>
</dbReference>
<evidence type="ECO:0000259" key="1">
    <source>
        <dbReference type="SMART" id="SM00966"/>
    </source>
</evidence>
<dbReference type="NCBIfam" id="TIGR02609">
    <property type="entry name" value="doc_partner"/>
    <property type="match status" value="1"/>
</dbReference>
<dbReference type="SMART" id="SM00966">
    <property type="entry name" value="SpoVT_AbrB"/>
    <property type="match status" value="1"/>
</dbReference>
<comment type="caution">
    <text evidence="2">The sequence shown here is derived from an EMBL/GenBank/DDBJ whole genome shotgun (WGS) entry which is preliminary data.</text>
</comment>
<keyword evidence="3" id="KW-1185">Reference proteome</keyword>
<dbReference type="Pfam" id="PF04014">
    <property type="entry name" value="MazE_antitoxin"/>
    <property type="match status" value="1"/>
</dbReference>
<reference evidence="2 3" key="1">
    <citation type="journal article" date="2011" name="Int. J. Syst. Evol. Microbiol.">
        <title>Allobacillus halotolerans gen. nov., sp. nov. isolated from shrimp paste.</title>
        <authorList>
            <person name="Sheu S.Y."/>
            <person name="Arun A.B."/>
            <person name="Jiang S.R."/>
            <person name="Young C.C."/>
            <person name="Chen W.M."/>
        </authorList>
    </citation>
    <scope>NUCLEOTIDE SEQUENCE [LARGE SCALE GENOMIC DNA]</scope>
    <source>
        <strain evidence="2 3">LMG 24826</strain>
    </source>
</reference>
<accession>A0ABS6GQL1</accession>
<dbReference type="SUPFAM" id="SSF89447">
    <property type="entry name" value="AbrB/MazE/MraZ-like"/>
    <property type="match status" value="1"/>
</dbReference>
<feature type="domain" description="SpoVT-AbrB" evidence="1">
    <location>
        <begin position="14"/>
        <end position="58"/>
    </location>
</feature>
<gene>
    <name evidence="2" type="ORF">KQ486_07925</name>
</gene>
<protein>
    <submittedName>
        <fullName evidence="2">AbrB/MazE/SpoVT family DNA-binding domain-containing protein</fullName>
    </submittedName>
</protein>
<evidence type="ECO:0000313" key="2">
    <source>
        <dbReference type="EMBL" id="MBU6080945.1"/>
    </source>
</evidence>
<dbReference type="Proteomes" id="UP000812672">
    <property type="component" value="Unassembled WGS sequence"/>
</dbReference>
<proteinExistence type="predicted"/>
<dbReference type="InterPro" id="IPR013432">
    <property type="entry name" value="Doc_partner"/>
</dbReference>
<organism evidence="2 3">
    <name type="scientific">Allobacillus halotolerans</name>
    <dbReference type="NCBI Taxonomy" id="570278"/>
    <lineage>
        <taxon>Bacteria</taxon>
        <taxon>Bacillati</taxon>
        <taxon>Bacillota</taxon>
        <taxon>Bacilli</taxon>
        <taxon>Bacillales</taxon>
        <taxon>Bacillaceae</taxon>
        <taxon>Allobacillus</taxon>
    </lineage>
</organism>